<dbReference type="Pfam" id="PF13468">
    <property type="entry name" value="Glyoxalase_3"/>
    <property type="match status" value="1"/>
</dbReference>
<dbReference type="Proteomes" id="UP000199377">
    <property type="component" value="Unassembled WGS sequence"/>
</dbReference>
<keyword evidence="3" id="KW-1185">Reference proteome</keyword>
<accession>A0A1I3E897</accession>
<dbReference type="AlphaFoldDB" id="A0A1I3E897"/>
<dbReference type="EMBL" id="FOQH01000003">
    <property type="protein sequence ID" value="SFH95200.1"/>
    <property type="molecule type" value="Genomic_DNA"/>
</dbReference>
<evidence type="ECO:0000259" key="1">
    <source>
        <dbReference type="Pfam" id="PF13468"/>
    </source>
</evidence>
<dbReference type="InterPro" id="IPR025870">
    <property type="entry name" value="Glyoxalase-like_dom"/>
</dbReference>
<evidence type="ECO:0000313" key="3">
    <source>
        <dbReference type="Proteomes" id="UP000199377"/>
    </source>
</evidence>
<proteinExistence type="predicted"/>
<dbReference type="InterPro" id="IPR029068">
    <property type="entry name" value="Glyas_Bleomycin-R_OHBP_Dase"/>
</dbReference>
<sequence length="257" mass="27401">MGIHLRQVALVARELAPVIDDLCATFSLKRGHVDPEVGKYGLENTLIAVGARFLEVVAPIQPGTAGGRYLDRRGGDGGYMVICQVPTLEEQAAVRARAAEAGVRVAHEIDRRTWNIMQLHPADMGAAFLEVDWDEKADVAGNWMPAGGESWREDVATEVISDITGVELQSEDPAALAAKWAAVCGLPVEREGGMPVMRLADALVRFAEATDGRGPGLSAVRLQAVDAGRARAQAEARGVLTPAGDIMIGGVRFDLRD</sequence>
<gene>
    <name evidence="2" type="ORF">SAMN05216258_103237</name>
</gene>
<name>A0A1I3E897_9RHOB</name>
<dbReference type="SUPFAM" id="SSF54593">
    <property type="entry name" value="Glyoxalase/Bleomycin resistance protein/Dihydroxybiphenyl dioxygenase"/>
    <property type="match status" value="1"/>
</dbReference>
<reference evidence="2 3" key="1">
    <citation type="submission" date="2016-10" db="EMBL/GenBank/DDBJ databases">
        <authorList>
            <person name="de Groot N.N."/>
        </authorList>
    </citation>
    <scope>NUCLEOTIDE SEQUENCE [LARGE SCALE GENOMIC DNA]</scope>
    <source>
        <strain evidence="2 3">CGMCC 1.11030</strain>
    </source>
</reference>
<dbReference type="STRING" id="1114924.SAMN05216258_103237"/>
<organism evidence="2 3">
    <name type="scientific">Albimonas pacifica</name>
    <dbReference type="NCBI Taxonomy" id="1114924"/>
    <lineage>
        <taxon>Bacteria</taxon>
        <taxon>Pseudomonadati</taxon>
        <taxon>Pseudomonadota</taxon>
        <taxon>Alphaproteobacteria</taxon>
        <taxon>Rhodobacterales</taxon>
        <taxon>Paracoccaceae</taxon>
        <taxon>Albimonas</taxon>
    </lineage>
</organism>
<dbReference type="RefSeq" id="WP_092859029.1">
    <property type="nucleotide sequence ID" value="NZ_FOQH01000003.1"/>
</dbReference>
<dbReference type="OrthoDB" id="7054074at2"/>
<dbReference type="Gene3D" id="3.10.180.10">
    <property type="entry name" value="2,3-Dihydroxybiphenyl 1,2-Dioxygenase, domain 1"/>
    <property type="match status" value="1"/>
</dbReference>
<protein>
    <submittedName>
        <fullName evidence="2">Glyoxalase-like domain-containing protein</fullName>
    </submittedName>
</protein>
<evidence type="ECO:0000313" key="2">
    <source>
        <dbReference type="EMBL" id="SFH95200.1"/>
    </source>
</evidence>
<feature type="domain" description="Glyoxalase-like" evidence="1">
    <location>
        <begin position="10"/>
        <end position="183"/>
    </location>
</feature>